<dbReference type="CDD" id="cd01029">
    <property type="entry name" value="TOPRIM_primases"/>
    <property type="match status" value="1"/>
</dbReference>
<dbReference type="GO" id="GO:0005524">
    <property type="term" value="F:ATP binding"/>
    <property type="evidence" value="ECO:0007669"/>
    <property type="project" value="InterPro"/>
</dbReference>
<organism evidence="3 4">
    <name type="scientific">Tumebacillus flagellatus</name>
    <dbReference type="NCBI Taxonomy" id="1157490"/>
    <lineage>
        <taxon>Bacteria</taxon>
        <taxon>Bacillati</taxon>
        <taxon>Bacillota</taxon>
        <taxon>Bacilli</taxon>
        <taxon>Bacillales</taxon>
        <taxon>Alicyclobacillaceae</taxon>
        <taxon>Tumebacillus</taxon>
    </lineage>
</organism>
<dbReference type="InterPro" id="IPR037068">
    <property type="entry name" value="DNA_primase_core_N_sf"/>
</dbReference>
<dbReference type="GO" id="GO:0006269">
    <property type="term" value="P:DNA replication, synthesis of primer"/>
    <property type="evidence" value="ECO:0007669"/>
    <property type="project" value="UniProtKB-KW"/>
</dbReference>
<keyword evidence="1" id="KW-0639">Primosome</keyword>
<dbReference type="SMART" id="SM00382">
    <property type="entry name" value="AAA"/>
    <property type="match status" value="1"/>
</dbReference>
<dbReference type="eggNOG" id="COG0358">
    <property type="taxonomic scope" value="Bacteria"/>
</dbReference>
<dbReference type="Pfam" id="PF03796">
    <property type="entry name" value="DnaB_C"/>
    <property type="match status" value="1"/>
</dbReference>
<dbReference type="InterPro" id="IPR027417">
    <property type="entry name" value="P-loop_NTPase"/>
</dbReference>
<dbReference type="InterPro" id="IPR003593">
    <property type="entry name" value="AAA+_ATPase"/>
</dbReference>
<dbReference type="GO" id="GO:1990077">
    <property type="term" value="C:primosome complex"/>
    <property type="evidence" value="ECO:0007669"/>
    <property type="project" value="UniProtKB-KW"/>
</dbReference>
<dbReference type="SUPFAM" id="SSF56731">
    <property type="entry name" value="DNA primase core"/>
    <property type="match status" value="1"/>
</dbReference>
<protein>
    <recommendedName>
        <fullName evidence="2">SF4 helicase domain-containing protein</fullName>
    </recommendedName>
</protein>
<dbReference type="Gene3D" id="3.40.50.300">
    <property type="entry name" value="P-loop containing nucleotide triphosphate hydrolases"/>
    <property type="match status" value="1"/>
</dbReference>
<dbReference type="PANTHER" id="PTHR30153:SF2">
    <property type="entry name" value="REPLICATIVE DNA HELICASE"/>
    <property type="match status" value="1"/>
</dbReference>
<dbReference type="Gene3D" id="3.40.1360.10">
    <property type="match status" value="1"/>
</dbReference>
<reference evidence="3 4" key="1">
    <citation type="journal article" date="2013" name="Int. J. Syst. Evol. Microbiol.">
        <title>Tumebacillus flagellatus sp. nov., an alpha-amylase/pullulanase-producing bacterium isolated from cassava wastewater.</title>
        <authorList>
            <person name="Wang Q."/>
            <person name="Xie N."/>
            <person name="Qin Y."/>
            <person name="Shen N."/>
            <person name="Zhu J."/>
            <person name="Mi H."/>
            <person name="Huang R."/>
        </authorList>
    </citation>
    <scope>NUCLEOTIDE SEQUENCE [LARGE SCALE GENOMIC DNA]</scope>
    <source>
        <strain evidence="3 4">GST4</strain>
    </source>
</reference>
<dbReference type="STRING" id="1157490.EL26_05180"/>
<dbReference type="RefSeq" id="WP_052036004.1">
    <property type="nucleotide sequence ID" value="NZ_JMIR01000004.1"/>
</dbReference>
<dbReference type="Pfam" id="PF13155">
    <property type="entry name" value="Toprim_2"/>
    <property type="match status" value="1"/>
</dbReference>
<comment type="caution">
    <text evidence="3">The sequence shown here is derived from an EMBL/GenBank/DDBJ whole genome shotgun (WGS) entry which is preliminary data.</text>
</comment>
<dbReference type="Proteomes" id="UP000027931">
    <property type="component" value="Unassembled WGS sequence"/>
</dbReference>
<name>A0A074LTP7_9BACL</name>
<dbReference type="OrthoDB" id="2206610at2"/>
<dbReference type="InterPro" id="IPR034154">
    <property type="entry name" value="TOPRIM_DnaG/twinkle"/>
</dbReference>
<dbReference type="Gene3D" id="3.90.980.10">
    <property type="entry name" value="DNA primase, catalytic core, N-terminal domain"/>
    <property type="match status" value="1"/>
</dbReference>
<proteinExistence type="predicted"/>
<dbReference type="GO" id="GO:0005829">
    <property type="term" value="C:cytosol"/>
    <property type="evidence" value="ECO:0007669"/>
    <property type="project" value="TreeGrafter"/>
</dbReference>
<feature type="domain" description="SF4 helicase" evidence="2">
    <location>
        <begin position="246"/>
        <end position="444"/>
    </location>
</feature>
<dbReference type="AlphaFoldDB" id="A0A074LTP7"/>
<gene>
    <name evidence="3" type="ORF">EL26_05180</name>
</gene>
<dbReference type="PANTHER" id="PTHR30153">
    <property type="entry name" value="REPLICATIVE DNA HELICASE DNAB"/>
    <property type="match status" value="1"/>
</dbReference>
<dbReference type="GO" id="GO:0003678">
    <property type="term" value="F:DNA helicase activity"/>
    <property type="evidence" value="ECO:0007669"/>
    <property type="project" value="InterPro"/>
</dbReference>
<evidence type="ECO:0000256" key="1">
    <source>
        <dbReference type="ARBA" id="ARBA00022515"/>
    </source>
</evidence>
<accession>A0A074LTP7</accession>
<evidence type="ECO:0000313" key="4">
    <source>
        <dbReference type="Proteomes" id="UP000027931"/>
    </source>
</evidence>
<dbReference type="eggNOG" id="COG0305">
    <property type="taxonomic scope" value="Bacteria"/>
</dbReference>
<evidence type="ECO:0000259" key="2">
    <source>
        <dbReference type="PROSITE" id="PS51199"/>
    </source>
</evidence>
<dbReference type="SUPFAM" id="SSF52540">
    <property type="entry name" value="P-loop containing nucleoside triphosphate hydrolases"/>
    <property type="match status" value="1"/>
</dbReference>
<sequence>MTMFQPLIGTNDLEELVSKYQKQLNTEALLYLENRDISEKTVTNFSLGYEDIIIGFSVTQNTGLLPGRIVFPIRDMEGNIRDLIGRAIDDREPKYKALLGDSMVLFNEPVLLDHQEVVLAGGLFDVLSLHQVPIPAVAVPDCYSFHKEQAQLFADKRVFICYGNDEGGRREAERVSNLLEGVAQDVFIVTLPEGIKDINDLYVRAENAKEVFVALINRAIQTKQESGMPPDEHYLTMYNEEFLKRQRGQTTGIPSGIAELDDLLLGGFRTGLYAVSGPIGSGKTTLLRQMADHAAFLDCPVAYFSWQNSSFELWANSVGRLLGVSWRDLLLGNADPDMVKQANEHYNEFADHIWTLEASVDNTVEDIAEFVQRIAQTNGKEPIVFLDYLQRIPNSKQEMLPSQERASRVAYELHMLARDLDCPVIVAANQERDGDMLSQALEATVDVWMHLSAYDERDGTHTLDVVQNRNGDRGSIRVALGQEAAVFRSLGE</sequence>
<dbReference type="EMBL" id="JMIR01000004">
    <property type="protein sequence ID" value="KEO84494.1"/>
    <property type="molecule type" value="Genomic_DNA"/>
</dbReference>
<dbReference type="PROSITE" id="PS51199">
    <property type="entry name" value="SF4_HELICASE"/>
    <property type="match status" value="1"/>
</dbReference>
<keyword evidence="4" id="KW-1185">Reference proteome</keyword>
<evidence type="ECO:0000313" key="3">
    <source>
        <dbReference type="EMBL" id="KEO84494.1"/>
    </source>
</evidence>
<dbReference type="InterPro" id="IPR007694">
    <property type="entry name" value="DNA_helicase_DnaB-like_C"/>
</dbReference>